<feature type="chain" id="PRO_5028876831" evidence="13">
    <location>
        <begin position="24"/>
        <end position="1321"/>
    </location>
</feature>
<evidence type="ECO:0000256" key="3">
    <source>
        <dbReference type="ARBA" id="ARBA00022614"/>
    </source>
</evidence>
<evidence type="ECO:0000256" key="1">
    <source>
        <dbReference type="ARBA" id="ARBA00004479"/>
    </source>
</evidence>
<evidence type="ECO:0000256" key="10">
    <source>
        <dbReference type="ARBA" id="ARBA00023180"/>
    </source>
</evidence>
<feature type="region of interest" description="Disordered" evidence="11">
    <location>
        <begin position="95"/>
        <end position="130"/>
    </location>
</feature>
<dbReference type="Pfam" id="PF01582">
    <property type="entry name" value="TIR"/>
    <property type="match status" value="1"/>
</dbReference>
<evidence type="ECO:0000256" key="12">
    <source>
        <dbReference type="SAM" id="Phobius"/>
    </source>
</evidence>
<dbReference type="GO" id="GO:0005886">
    <property type="term" value="C:plasma membrane"/>
    <property type="evidence" value="ECO:0007669"/>
    <property type="project" value="TreeGrafter"/>
</dbReference>
<dbReference type="Gene3D" id="3.80.10.10">
    <property type="entry name" value="Ribonuclease Inhibitor"/>
    <property type="match status" value="2"/>
</dbReference>
<proteinExistence type="evidence at transcript level"/>
<gene>
    <name evidence="15" type="primary">TLR9.2</name>
</gene>
<feature type="domain" description="TIR" evidence="14">
    <location>
        <begin position="1179"/>
        <end position="1316"/>
    </location>
</feature>
<evidence type="ECO:0000313" key="15">
    <source>
        <dbReference type="EMBL" id="QNL15313.1"/>
    </source>
</evidence>
<dbReference type="PROSITE" id="PS50104">
    <property type="entry name" value="TIR"/>
    <property type="match status" value="2"/>
</dbReference>
<evidence type="ECO:0000256" key="4">
    <source>
        <dbReference type="ARBA" id="ARBA00022692"/>
    </source>
</evidence>
<keyword evidence="8 12" id="KW-0472">Membrane</keyword>
<keyword evidence="7 12" id="KW-1133">Transmembrane helix</keyword>
<dbReference type="SUPFAM" id="SSF52200">
    <property type="entry name" value="Toll/Interleukin receptor TIR domain"/>
    <property type="match status" value="2"/>
</dbReference>
<evidence type="ECO:0000256" key="5">
    <source>
        <dbReference type="ARBA" id="ARBA00022729"/>
    </source>
</evidence>
<evidence type="ECO:0000256" key="6">
    <source>
        <dbReference type="ARBA" id="ARBA00022737"/>
    </source>
</evidence>
<feature type="signal peptide" evidence="13">
    <location>
        <begin position="1"/>
        <end position="23"/>
    </location>
</feature>
<keyword evidence="4 12" id="KW-0812">Transmembrane</keyword>
<evidence type="ECO:0000256" key="8">
    <source>
        <dbReference type="ARBA" id="ARBA00023136"/>
    </source>
</evidence>
<evidence type="ECO:0000256" key="2">
    <source>
        <dbReference type="ARBA" id="ARBA00009634"/>
    </source>
</evidence>
<dbReference type="Gene3D" id="3.40.50.10140">
    <property type="entry name" value="Toll/interleukin-1 receptor homology (TIR) domain"/>
    <property type="match status" value="2"/>
</dbReference>
<evidence type="ECO:0000259" key="14">
    <source>
        <dbReference type="PROSITE" id="PS50104"/>
    </source>
</evidence>
<feature type="compositionally biased region" description="Polar residues" evidence="11">
    <location>
        <begin position="103"/>
        <end position="130"/>
    </location>
</feature>
<keyword evidence="10" id="KW-0325">Glycoprotein</keyword>
<dbReference type="PANTHER" id="PTHR24365">
    <property type="entry name" value="TOLL-LIKE RECEPTOR"/>
    <property type="match status" value="1"/>
</dbReference>
<keyword evidence="5 13" id="KW-0732">Signal</keyword>
<dbReference type="InterPro" id="IPR032675">
    <property type="entry name" value="LRR_dom_sf"/>
</dbReference>
<comment type="similarity">
    <text evidence="2">Belongs to the Toll-like receptor family.</text>
</comment>
<keyword evidence="6" id="KW-0677">Repeat</keyword>
<dbReference type="InterPro" id="IPR001611">
    <property type="entry name" value="Leu-rich_rpt"/>
</dbReference>
<dbReference type="InterPro" id="IPR003591">
    <property type="entry name" value="Leu-rich_rpt_typical-subtyp"/>
</dbReference>
<dbReference type="PROSITE" id="PS51450">
    <property type="entry name" value="LRR"/>
    <property type="match status" value="5"/>
</dbReference>
<organism evidence="15">
    <name type="scientific">Littorina littorea</name>
    <name type="common">Common periwinkle</name>
    <dbReference type="NCBI Taxonomy" id="31216"/>
    <lineage>
        <taxon>Eukaryota</taxon>
        <taxon>Metazoa</taxon>
        <taxon>Spiralia</taxon>
        <taxon>Lophotrochozoa</taxon>
        <taxon>Mollusca</taxon>
        <taxon>Gastropoda</taxon>
        <taxon>Caenogastropoda</taxon>
        <taxon>Littorinimorpha</taxon>
        <taxon>Littorinoidea</taxon>
        <taxon>Littorinidae</taxon>
        <taxon>Littorina</taxon>
    </lineage>
</organism>
<feature type="domain" description="TIR" evidence="14">
    <location>
        <begin position="967"/>
        <end position="1100"/>
    </location>
</feature>
<dbReference type="EMBL" id="MT683582">
    <property type="protein sequence ID" value="QNL15313.1"/>
    <property type="molecule type" value="mRNA"/>
</dbReference>
<dbReference type="GO" id="GO:0038023">
    <property type="term" value="F:signaling receptor activity"/>
    <property type="evidence" value="ECO:0007669"/>
    <property type="project" value="TreeGrafter"/>
</dbReference>
<sequence>MEGNKNVTLWLLCCCYLAQIVNTTAFVSSTTKATNISSEGNRTSNTSADDDVYLHLPSSSNETRLEFDLSGGTTTMTSTSSTPVSHDGNRVGPITPNAGIVTPANTDKNGSGHTQANRTAKSSSNDPSQAANISHCRYQFTQIFSDSLYTIDNVLLKSAELDFTILPGQSRCYMTREDFESRLRNFTTGPELVGHFWFKCREPGTQVLFMENYEVEDMSEEGGGGGEGAEQLEKDENLTEGRKTRGGPDDPNYYNFYPNFIGYLKTLNCGVSLKGIDIVANMTDLKVLGLLGTGATSGFAELESRPELCRAFRGVASLGMAHDLHGQRSLELLSLCAGNLNNIAELFLVNGSLTYFPERLKAALPNNRALMLKGNKLTSPVDFPWSPGYAELPRNLSRNYKFNFLYSYDDMIDIEPNLFRRVYVFDGNRIQNMTTFELKGESQYVSFEYNELRKITDSVFRQVEDLQFLSLANNKLESLPEDLFVGLSKLKKLDLHNNKLKHISPNIFRSLRNLEHLNLAGNQLTVLQDNLFLSLQKLNDLILSNNSISEISRHAISPLSVQLKHVDLQNNPLTEFPVVLLLLAGLEEANLDRTHIEVLDFVEIDRETFLMEIMRGLVNPSSGEYAKITDTPTYQKRISLRHSKLRSVVVYDKTPETLQTFIFVIKFYTVNVEGSPLACDANILNVTHEVESWKAKGILTGEEPCLKQWKCAWPEDLHGRTVTSLKDEETYTLMESSGGENDSSSSSCPEACACYMRTRVQTVIVDCKRAGLTSLPPRVPPNTRELWLQNNTIKSLEKLPYLRDLHHLKLSSNNLQDLPQDVISFMKDLHLLYVDDNWLTGLSSPLEQVKQLRVAGNRFRCDCHTLWMKDWLLGHQNVVEDWLDVQCSVEGKDGWQVFTSVPNDQFICKASATLGQLAVPIAVPVTFFAAILTLCIVAFLQRRRLKVLLYIHTGLHPFDRDLPDDVSLYDVTVCCGLGSRDWVLQNVIKPLEERGFRVFFYSRDAFVGVTTLENVHYCIENSRRLVVVLGESWDQDDLLVTATREALAKCHKDIVHFLTVVVHQLSPKNIDNKDMQQYIKGQRYIDTEDKHFLKKLLYEMPELMNKVHHDDEKEEMDYLQVTDIQGKPVTLNDIAVAADDENLAVNALNLRNLRSGIGNAAVVIDVDMKQHHAHAEERDVKSVFVWYAEDDLQYTLRQIVEPLETLGHKCILQDRDFCIGAAIQENIVQAAETCERSVFVLSNQTPRNEWFTFAFHVTFDRHLQGKEQQMVLVTREGIDVTNCVEEVQQVVKTSAVLSEGDPWFQARLVKFVQCDVMVRNL</sequence>
<feature type="region of interest" description="Disordered" evidence="11">
    <location>
        <begin position="31"/>
        <end position="51"/>
    </location>
</feature>
<feature type="transmembrane region" description="Helical" evidence="12">
    <location>
        <begin position="917"/>
        <end position="940"/>
    </location>
</feature>
<name>A0A7G8ZA04_LITLI</name>
<keyword evidence="9 15" id="KW-0675">Receptor</keyword>
<reference evidence="15" key="1">
    <citation type="journal article" date="2020" name="Fish Shellfish">
        <title>Toll-like signaling pathway in the transcriptome of Littorina littorea.</title>
        <authorList>
            <person name="Gorbushin A.M."/>
        </authorList>
    </citation>
    <scope>NUCLEOTIDE SEQUENCE</scope>
    <source>
        <tissue evidence="15">Kidney</tissue>
    </source>
</reference>
<comment type="subcellular location">
    <subcellularLocation>
        <location evidence="1">Membrane</location>
        <topology evidence="1">Single-pass type I membrane protein</topology>
    </subcellularLocation>
</comment>
<dbReference type="Pfam" id="PF13855">
    <property type="entry name" value="LRR_8"/>
    <property type="match status" value="1"/>
</dbReference>
<dbReference type="GO" id="GO:0007165">
    <property type="term" value="P:signal transduction"/>
    <property type="evidence" value="ECO:0007669"/>
    <property type="project" value="InterPro"/>
</dbReference>
<evidence type="ECO:0000256" key="11">
    <source>
        <dbReference type="SAM" id="MobiDB-lite"/>
    </source>
</evidence>
<evidence type="ECO:0000256" key="13">
    <source>
        <dbReference type="SAM" id="SignalP"/>
    </source>
</evidence>
<dbReference type="InterPro" id="IPR000157">
    <property type="entry name" value="TIR_dom"/>
</dbReference>
<dbReference type="PANTHER" id="PTHR24365:SF541">
    <property type="entry name" value="PROTEIN TOLL-RELATED"/>
    <property type="match status" value="1"/>
</dbReference>
<dbReference type="InterPro" id="IPR000483">
    <property type="entry name" value="Cys-rich_flank_reg_C"/>
</dbReference>
<evidence type="ECO:0000256" key="9">
    <source>
        <dbReference type="ARBA" id="ARBA00023170"/>
    </source>
</evidence>
<evidence type="ECO:0000256" key="7">
    <source>
        <dbReference type="ARBA" id="ARBA00022989"/>
    </source>
</evidence>
<dbReference type="Pfam" id="PF13676">
    <property type="entry name" value="TIR_2"/>
    <property type="match status" value="1"/>
</dbReference>
<dbReference type="SMART" id="SM00369">
    <property type="entry name" value="LRR_TYP"/>
    <property type="match status" value="7"/>
</dbReference>
<accession>A0A7G8ZA04</accession>
<keyword evidence="3" id="KW-0433">Leucine-rich repeat</keyword>
<feature type="compositionally biased region" description="Polar residues" evidence="11">
    <location>
        <begin position="31"/>
        <end position="47"/>
    </location>
</feature>
<protein>
    <submittedName>
        <fullName evidence="15">Toll-like receptor 9.2</fullName>
    </submittedName>
</protein>
<dbReference type="InterPro" id="IPR035897">
    <property type="entry name" value="Toll_tir_struct_dom_sf"/>
</dbReference>
<dbReference type="SUPFAM" id="SSF52058">
    <property type="entry name" value="L domain-like"/>
    <property type="match status" value="1"/>
</dbReference>
<dbReference type="SMART" id="SM00082">
    <property type="entry name" value="LRRCT"/>
    <property type="match status" value="1"/>
</dbReference>